<comment type="caution">
    <text evidence="6">The sequence shown here is derived from an EMBL/GenBank/DDBJ whole genome shotgun (WGS) entry which is preliminary data.</text>
</comment>
<dbReference type="InterPro" id="IPR035595">
    <property type="entry name" value="UDP_glycos_trans_CS"/>
</dbReference>
<dbReference type="Proteomes" id="UP001341840">
    <property type="component" value="Unassembled WGS sequence"/>
</dbReference>
<gene>
    <name evidence="6" type="ORF">PIB30_095052</name>
</gene>
<protein>
    <recommendedName>
        <fullName evidence="4">Glycosyltransferase</fullName>
        <ecNumber evidence="4">2.4.1.-</ecNumber>
    </recommendedName>
</protein>
<reference evidence="6 7" key="1">
    <citation type="journal article" date="2023" name="Plants (Basel)">
        <title>Bridging the Gap: Combining Genomics and Transcriptomics Approaches to Understand Stylosanthes scabra, an Orphan Legume from the Brazilian Caatinga.</title>
        <authorList>
            <person name="Ferreira-Neto J.R.C."/>
            <person name="da Silva M.D."/>
            <person name="Binneck E."/>
            <person name="de Melo N.F."/>
            <person name="da Silva R.H."/>
            <person name="de Melo A.L.T.M."/>
            <person name="Pandolfi V."/>
            <person name="Bustamante F.O."/>
            <person name="Brasileiro-Vidal A.C."/>
            <person name="Benko-Iseppon A.M."/>
        </authorList>
    </citation>
    <scope>NUCLEOTIDE SEQUENCE [LARGE SCALE GENOMIC DNA]</scope>
    <source>
        <tissue evidence="6">Leaves</tissue>
    </source>
</reference>
<evidence type="ECO:0000256" key="4">
    <source>
        <dbReference type="RuleBase" id="RU362057"/>
    </source>
</evidence>
<evidence type="ECO:0000313" key="6">
    <source>
        <dbReference type="EMBL" id="MED6128171.1"/>
    </source>
</evidence>
<evidence type="ECO:0000256" key="5">
    <source>
        <dbReference type="SAM" id="MobiDB-lite"/>
    </source>
</evidence>
<keyword evidence="3" id="KW-0328">Glycosyltransferase</keyword>
<accession>A0ABU6RVM1</accession>
<evidence type="ECO:0000256" key="3">
    <source>
        <dbReference type="RuleBase" id="RU003718"/>
    </source>
</evidence>
<evidence type="ECO:0000313" key="7">
    <source>
        <dbReference type="Proteomes" id="UP001341840"/>
    </source>
</evidence>
<comment type="similarity">
    <text evidence="1 3">Belongs to the UDP-glycosyltransferase family.</text>
</comment>
<name>A0ABU6RVM1_9FABA</name>
<evidence type="ECO:0000256" key="2">
    <source>
        <dbReference type="ARBA" id="ARBA00022679"/>
    </source>
</evidence>
<dbReference type="Gene3D" id="3.40.50.2000">
    <property type="entry name" value="Glycogen Phosphorylase B"/>
    <property type="match status" value="2"/>
</dbReference>
<proteinExistence type="inferred from homology"/>
<dbReference type="SUPFAM" id="SSF53756">
    <property type="entry name" value="UDP-Glycosyltransferase/glycogen phosphorylase"/>
    <property type="match status" value="1"/>
</dbReference>
<dbReference type="EC" id="2.4.1.-" evidence="4"/>
<keyword evidence="2 3" id="KW-0808">Transferase</keyword>
<dbReference type="CDD" id="cd03784">
    <property type="entry name" value="GT1_Gtf-like"/>
    <property type="match status" value="1"/>
</dbReference>
<feature type="region of interest" description="Disordered" evidence="5">
    <location>
        <begin position="424"/>
        <end position="453"/>
    </location>
</feature>
<dbReference type="InterPro" id="IPR002213">
    <property type="entry name" value="UDP_glucos_trans"/>
</dbReference>
<dbReference type="PANTHER" id="PTHR11926">
    <property type="entry name" value="GLUCOSYL/GLUCURONOSYL TRANSFERASES"/>
    <property type="match status" value="1"/>
</dbReference>
<dbReference type="EMBL" id="JASCZI010032352">
    <property type="protein sequence ID" value="MED6128171.1"/>
    <property type="molecule type" value="Genomic_DNA"/>
</dbReference>
<dbReference type="PANTHER" id="PTHR11926:SF1264">
    <property type="entry name" value="GLYCOSYLTRANSFERASE-RELATED"/>
    <property type="match status" value="1"/>
</dbReference>
<evidence type="ECO:0000256" key="1">
    <source>
        <dbReference type="ARBA" id="ARBA00009995"/>
    </source>
</evidence>
<dbReference type="PROSITE" id="PS00375">
    <property type="entry name" value="UDPGT"/>
    <property type="match status" value="1"/>
</dbReference>
<dbReference type="Pfam" id="PF00201">
    <property type="entry name" value="UDPGT"/>
    <property type="match status" value="1"/>
</dbReference>
<keyword evidence="7" id="KW-1185">Reference proteome</keyword>
<organism evidence="6 7">
    <name type="scientific">Stylosanthes scabra</name>
    <dbReference type="NCBI Taxonomy" id="79078"/>
    <lineage>
        <taxon>Eukaryota</taxon>
        <taxon>Viridiplantae</taxon>
        <taxon>Streptophyta</taxon>
        <taxon>Embryophyta</taxon>
        <taxon>Tracheophyta</taxon>
        <taxon>Spermatophyta</taxon>
        <taxon>Magnoliopsida</taxon>
        <taxon>eudicotyledons</taxon>
        <taxon>Gunneridae</taxon>
        <taxon>Pentapetalae</taxon>
        <taxon>rosids</taxon>
        <taxon>fabids</taxon>
        <taxon>Fabales</taxon>
        <taxon>Fabaceae</taxon>
        <taxon>Papilionoideae</taxon>
        <taxon>50 kb inversion clade</taxon>
        <taxon>dalbergioids sensu lato</taxon>
        <taxon>Dalbergieae</taxon>
        <taxon>Pterocarpus clade</taxon>
        <taxon>Stylosanthes</taxon>
    </lineage>
</organism>
<sequence length="487" mass="53867">MGGVNVIIVSLALPSHISLCLKVAKRLLSKGVDHVTIVTTEEARHSILNPNSQSSNINFEFFSDGLSLDNDRSDGEVINSLETKGSKNLSNLISALQKHKDYSCMIFGPIFHYAIDIAAKHGIPCALLWIQASAAYSICYRYCKGINEFPNMEDLNANVHLPGFPTFKVRDVHCYILPSAPEHMRNIFVNLFKKIEKVKWVIGTSVYEIEEEVVKSMASLSPIYPIGSLVSPFLLGENSDMCETKDSCIEWLDNKPSNSVIYVSFGTIAVLSKEQIDNLAMALKNSNKPFLWVLNPSKKEDGVEEELPPKFLEYTKGRSLVVKWCQQERVLMHPSVGCFVSHCGFNSMIETILAGVPVVGLPITSDHPPDAMLITKVFGNGVRVECGEDCVASTEEFERCIWEVTDGPNAKEIKKRAMKMKELARKASEEGGSADNESTRIGASRLPGALASKPSNLFNNKLTLAWPESTLEARKPLFGELESTPSY</sequence>